<dbReference type="InterPro" id="IPR007696">
    <property type="entry name" value="DNA_mismatch_repair_MutS_core"/>
</dbReference>
<dbReference type="Proteomes" id="UP000222542">
    <property type="component" value="Unassembled WGS sequence"/>
</dbReference>
<evidence type="ECO:0000256" key="4">
    <source>
        <dbReference type="ARBA" id="ARBA00022840"/>
    </source>
</evidence>
<dbReference type="GO" id="GO:0005524">
    <property type="term" value="F:ATP binding"/>
    <property type="evidence" value="ECO:0007669"/>
    <property type="project" value="UniProtKB-KW"/>
</dbReference>
<dbReference type="GO" id="GO:0016887">
    <property type="term" value="F:ATP hydrolysis activity"/>
    <property type="evidence" value="ECO:0007669"/>
    <property type="project" value="InterPro"/>
</dbReference>
<accession>A0A2G3A072</accession>
<dbReference type="InterPro" id="IPR045076">
    <property type="entry name" value="MutS"/>
</dbReference>
<evidence type="ECO:0000256" key="3">
    <source>
        <dbReference type="ARBA" id="ARBA00022801"/>
    </source>
</evidence>
<comment type="caution">
    <text evidence="10">The sequence shown here is derived from an EMBL/GenBank/DDBJ whole genome shotgun (WGS) entry which is preliminary data.</text>
</comment>
<keyword evidence="5" id="KW-0694">RNA-binding</keyword>
<dbReference type="STRING" id="4072.A0A2G3A072"/>
<sequence>MGLKVIWAMGLYDLQGPIAMFSSVTINLTSLSHFPQSLSPPLVLLSPLQQIISPNYPFFKCMMLLSLSLLLNSSPSFSTIAFASPKFHSVFGQSIRFKVHAFLNKPLDSRAAPSDQPSVLLDSLRVLEWDKLCDCVANFAGTSLGKEALKEQLGYLNQTFEDSLGLLEETNAAVEMNKYGAMVDFSGIDIELVKIAIRSARRGLPVSGTEAMNIVALLQVAEMLQSNVKAAIKQDTEWYQRFMPITEMILELTISRSLVRLIQQLVDEDGSVKDSASFVLKQSRDQVRLLERKLYQFMESIIRNGTEETSSMEVSEIDGRWCIRAGFDQQTSFGGLLLSSASGTGSFVEPISAVPLNDALQQAKASVSKAEADVLLMITKKMKKEIDYIESIFSVMVKLDVINARARYSLAFGGAFPNLFLQQELDSFVATDASLNARTSGALHPTRKKWTMYLPKAYHPLLLQKHQQALQKAMKDVKNANVEIRRRKRPGENITLEKETNVNLQSLEAKVARMKEEPPVPVDICVAHNTRVLVITGPNTGGKTICLKTVGLAALMAKSGLYVLASESVKIPWFDFVFADIGDEQSLSQSLSTFSGHLKQISKIRSHSTNMSLVLLDEVGAGTNPLEGAALGMSLLESFAESGSLLTIATTHHGELKTLKYSNHAFENACMEFDEMKLKPTYRILLGIPGLSNAINIAERLGIPDVIVYKARELYGAVSAEINEVILDMERFKQNFHEQVRESQRLLKLTKDLHHKLLIARKNLKEHNISLRWRKVQEISNAAAVARSSIQRSARQYRAICSQPSQKILETNGHSSTVKCEAKEESEISEATPAVSSASTSRLPVSAERRKLPNVGDSVRVPSLNKQALVLKVDHSREELLVQAGNMKLKLKLTDVLT</sequence>
<feature type="region of interest" description="Disordered" evidence="8">
    <location>
        <begin position="824"/>
        <end position="849"/>
    </location>
</feature>
<dbReference type="GO" id="GO:0003690">
    <property type="term" value="F:double-stranded DNA binding"/>
    <property type="evidence" value="ECO:0000318"/>
    <property type="project" value="GO_Central"/>
</dbReference>
<keyword evidence="2" id="KW-0547">Nucleotide-binding</keyword>
<dbReference type="PANTHER" id="PTHR48466:SF2">
    <property type="entry name" value="OS10G0509000 PROTEIN"/>
    <property type="match status" value="1"/>
</dbReference>
<dbReference type="PIRSF" id="PIRSF005814">
    <property type="entry name" value="MutS_YshD"/>
    <property type="match status" value="1"/>
</dbReference>
<dbReference type="FunFam" id="3.40.50.300:FF:000830">
    <property type="entry name" value="Endonuclease MutS2"/>
    <property type="match status" value="1"/>
</dbReference>
<reference evidence="10 11" key="2">
    <citation type="journal article" date="2017" name="Genome Biol.">
        <title>New reference genome sequences of hot pepper reveal the massive evolution of plant disease-resistance genes by retroduplication.</title>
        <authorList>
            <person name="Kim S."/>
            <person name="Park J."/>
            <person name="Yeom S.I."/>
            <person name="Kim Y.M."/>
            <person name="Seo E."/>
            <person name="Kim K.T."/>
            <person name="Kim M.S."/>
            <person name="Lee J.M."/>
            <person name="Cheong K."/>
            <person name="Shin H.S."/>
            <person name="Kim S.B."/>
            <person name="Han K."/>
            <person name="Lee J."/>
            <person name="Park M."/>
            <person name="Lee H.A."/>
            <person name="Lee H.Y."/>
            <person name="Lee Y."/>
            <person name="Oh S."/>
            <person name="Lee J.H."/>
            <person name="Choi E."/>
            <person name="Choi E."/>
            <person name="Lee S.E."/>
            <person name="Jeon J."/>
            <person name="Kim H."/>
            <person name="Choi G."/>
            <person name="Song H."/>
            <person name="Lee J."/>
            <person name="Lee S.C."/>
            <person name="Kwon J.K."/>
            <person name="Lee H.Y."/>
            <person name="Koo N."/>
            <person name="Hong Y."/>
            <person name="Kim R.W."/>
            <person name="Kang W.H."/>
            <person name="Huh J.H."/>
            <person name="Kang B.C."/>
            <person name="Yang T.J."/>
            <person name="Lee Y.H."/>
            <person name="Bennetzen J.L."/>
            <person name="Choi D."/>
        </authorList>
    </citation>
    <scope>NUCLEOTIDE SEQUENCE [LARGE SCALE GENOMIC DNA]</scope>
    <source>
        <strain evidence="11">cv. CM334</strain>
    </source>
</reference>
<gene>
    <name evidence="10" type="ORF">T459_09740</name>
</gene>
<dbReference type="InterPro" id="IPR036187">
    <property type="entry name" value="DNA_mismatch_repair_MutS_sf"/>
</dbReference>
<dbReference type="Gramene" id="PHT87634">
    <property type="protein sequence ID" value="PHT87634"/>
    <property type="gene ID" value="T459_09740"/>
</dbReference>
<evidence type="ECO:0000256" key="2">
    <source>
        <dbReference type="ARBA" id="ARBA00022741"/>
    </source>
</evidence>
<evidence type="ECO:0000313" key="10">
    <source>
        <dbReference type="EMBL" id="PHT87634.1"/>
    </source>
</evidence>
<dbReference type="NCBIfam" id="TIGR01069">
    <property type="entry name" value="mutS2"/>
    <property type="match status" value="1"/>
</dbReference>
<dbReference type="GO" id="GO:0019843">
    <property type="term" value="F:rRNA binding"/>
    <property type="evidence" value="ECO:0007669"/>
    <property type="project" value="UniProtKB-KW"/>
</dbReference>
<name>A0A2G3A072_CAPAN</name>
<dbReference type="GO" id="GO:0045910">
    <property type="term" value="P:negative regulation of DNA recombination"/>
    <property type="evidence" value="ECO:0007669"/>
    <property type="project" value="InterPro"/>
</dbReference>
<keyword evidence="7" id="KW-0175">Coiled coil</keyword>
<evidence type="ECO:0000313" key="11">
    <source>
        <dbReference type="Proteomes" id="UP000222542"/>
    </source>
</evidence>
<proteinExistence type="predicted"/>
<protein>
    <recommendedName>
        <fullName evidence="9">DNA mismatch repair proteins mutS family domain-containing protein</fullName>
    </recommendedName>
</protein>
<reference evidence="10 11" key="1">
    <citation type="journal article" date="2014" name="Nat. Genet.">
        <title>Genome sequence of the hot pepper provides insights into the evolution of pungency in Capsicum species.</title>
        <authorList>
            <person name="Kim S."/>
            <person name="Park M."/>
            <person name="Yeom S.I."/>
            <person name="Kim Y.M."/>
            <person name="Lee J.M."/>
            <person name="Lee H.A."/>
            <person name="Seo E."/>
            <person name="Choi J."/>
            <person name="Cheong K."/>
            <person name="Kim K.T."/>
            <person name="Jung K."/>
            <person name="Lee G.W."/>
            <person name="Oh S.K."/>
            <person name="Bae C."/>
            <person name="Kim S.B."/>
            <person name="Lee H.Y."/>
            <person name="Kim S.Y."/>
            <person name="Kim M.S."/>
            <person name="Kang B.C."/>
            <person name="Jo Y.D."/>
            <person name="Yang H.B."/>
            <person name="Jeong H.J."/>
            <person name="Kang W.H."/>
            <person name="Kwon J.K."/>
            <person name="Shin C."/>
            <person name="Lim J.Y."/>
            <person name="Park J.H."/>
            <person name="Huh J.H."/>
            <person name="Kim J.S."/>
            <person name="Kim B.D."/>
            <person name="Cohen O."/>
            <person name="Paran I."/>
            <person name="Suh M.C."/>
            <person name="Lee S.B."/>
            <person name="Kim Y.K."/>
            <person name="Shin Y."/>
            <person name="Noh S.J."/>
            <person name="Park J."/>
            <person name="Seo Y.S."/>
            <person name="Kwon S.Y."/>
            <person name="Kim H.A."/>
            <person name="Park J.M."/>
            <person name="Kim H.J."/>
            <person name="Choi S.B."/>
            <person name="Bosland P.W."/>
            <person name="Reeves G."/>
            <person name="Jo S.H."/>
            <person name="Lee B.W."/>
            <person name="Cho H.T."/>
            <person name="Choi H.S."/>
            <person name="Lee M.S."/>
            <person name="Yu Y."/>
            <person name="Do Choi Y."/>
            <person name="Park B.S."/>
            <person name="van Deynze A."/>
            <person name="Ashrafi H."/>
            <person name="Hill T."/>
            <person name="Kim W.T."/>
            <person name="Pai H.S."/>
            <person name="Ahn H.K."/>
            <person name="Yeam I."/>
            <person name="Giovannoni J.J."/>
            <person name="Rose J.K."/>
            <person name="Sorensen I."/>
            <person name="Lee S.J."/>
            <person name="Kim R.W."/>
            <person name="Choi I.Y."/>
            <person name="Choi B.S."/>
            <person name="Lim J.S."/>
            <person name="Lee Y.H."/>
            <person name="Choi D."/>
        </authorList>
    </citation>
    <scope>NUCLEOTIDE SEQUENCE [LARGE SCALE GENOMIC DNA]</scope>
    <source>
        <strain evidence="11">cv. CM334</strain>
    </source>
</reference>
<dbReference type="SUPFAM" id="SSF52540">
    <property type="entry name" value="P-loop containing nucleoside triphosphate hydrolases"/>
    <property type="match status" value="1"/>
</dbReference>
<dbReference type="EMBL" id="AYRZ02000003">
    <property type="protein sequence ID" value="PHT87634.1"/>
    <property type="molecule type" value="Genomic_DNA"/>
</dbReference>
<dbReference type="PROSITE" id="PS00486">
    <property type="entry name" value="DNA_MISMATCH_REPAIR_2"/>
    <property type="match status" value="1"/>
</dbReference>
<dbReference type="Gene3D" id="3.40.50.300">
    <property type="entry name" value="P-loop containing nucleotide triphosphate hydrolases"/>
    <property type="match status" value="1"/>
</dbReference>
<evidence type="ECO:0000256" key="1">
    <source>
        <dbReference type="ARBA" id="ARBA00022730"/>
    </source>
</evidence>
<keyword evidence="6" id="KW-0238">DNA-binding</keyword>
<organism evidence="10 11">
    <name type="scientific">Capsicum annuum</name>
    <name type="common">Capsicum pepper</name>
    <dbReference type="NCBI Taxonomy" id="4072"/>
    <lineage>
        <taxon>Eukaryota</taxon>
        <taxon>Viridiplantae</taxon>
        <taxon>Streptophyta</taxon>
        <taxon>Embryophyta</taxon>
        <taxon>Tracheophyta</taxon>
        <taxon>Spermatophyta</taxon>
        <taxon>Magnoliopsida</taxon>
        <taxon>eudicotyledons</taxon>
        <taxon>Gunneridae</taxon>
        <taxon>Pentapetalae</taxon>
        <taxon>asterids</taxon>
        <taxon>lamiids</taxon>
        <taxon>Solanales</taxon>
        <taxon>Solanaceae</taxon>
        <taxon>Solanoideae</taxon>
        <taxon>Capsiceae</taxon>
        <taxon>Capsicum</taxon>
    </lineage>
</organism>
<keyword evidence="11" id="KW-1185">Reference proteome</keyword>
<dbReference type="SMART" id="SM00534">
    <property type="entry name" value="MUTSac"/>
    <property type="match status" value="1"/>
</dbReference>
<keyword evidence="1" id="KW-0699">rRNA-binding</keyword>
<dbReference type="GO" id="GO:0030983">
    <property type="term" value="F:mismatched DNA binding"/>
    <property type="evidence" value="ECO:0007669"/>
    <property type="project" value="InterPro"/>
</dbReference>
<keyword evidence="3" id="KW-0378">Hydrolase</keyword>
<dbReference type="SUPFAM" id="SSF48334">
    <property type="entry name" value="DNA repair protein MutS, domain III"/>
    <property type="match status" value="1"/>
</dbReference>
<dbReference type="OMA" id="SVKIPWF"/>
<evidence type="ECO:0000256" key="6">
    <source>
        <dbReference type="ARBA" id="ARBA00023125"/>
    </source>
</evidence>
<dbReference type="SMART" id="SM00533">
    <property type="entry name" value="MUTSd"/>
    <property type="match status" value="1"/>
</dbReference>
<dbReference type="GO" id="GO:0140664">
    <property type="term" value="F:ATP-dependent DNA damage sensor activity"/>
    <property type="evidence" value="ECO:0007669"/>
    <property type="project" value="InterPro"/>
</dbReference>
<feature type="domain" description="DNA mismatch repair proteins mutS family" evidence="9">
    <location>
        <begin position="612"/>
        <end position="628"/>
    </location>
</feature>
<feature type="compositionally biased region" description="Polar residues" evidence="8">
    <location>
        <begin position="834"/>
        <end position="843"/>
    </location>
</feature>
<dbReference type="InterPro" id="IPR005747">
    <property type="entry name" value="MutS2"/>
</dbReference>
<dbReference type="Pfam" id="PF20297">
    <property type="entry name" value="MSSS"/>
    <property type="match status" value="1"/>
</dbReference>
<dbReference type="InterPro" id="IPR000432">
    <property type="entry name" value="DNA_mismatch_repair_MutS_C"/>
</dbReference>
<dbReference type="AlphaFoldDB" id="A0A2G3A072"/>
<evidence type="ECO:0000256" key="5">
    <source>
        <dbReference type="ARBA" id="ARBA00022884"/>
    </source>
</evidence>
<evidence type="ECO:0000256" key="7">
    <source>
        <dbReference type="SAM" id="Coils"/>
    </source>
</evidence>
<dbReference type="InterPro" id="IPR046893">
    <property type="entry name" value="MSSS"/>
</dbReference>
<dbReference type="GO" id="GO:0006298">
    <property type="term" value="P:mismatch repair"/>
    <property type="evidence" value="ECO:0007669"/>
    <property type="project" value="InterPro"/>
</dbReference>
<evidence type="ECO:0000259" key="9">
    <source>
        <dbReference type="PROSITE" id="PS00486"/>
    </source>
</evidence>
<dbReference type="PANTHER" id="PTHR48466">
    <property type="entry name" value="OS10G0509000 PROTEIN-RELATED"/>
    <property type="match status" value="1"/>
</dbReference>
<keyword evidence="4" id="KW-0067">ATP-binding</keyword>
<dbReference type="InterPro" id="IPR027417">
    <property type="entry name" value="P-loop_NTPase"/>
</dbReference>
<dbReference type="Pfam" id="PF00488">
    <property type="entry name" value="MutS_V"/>
    <property type="match status" value="1"/>
</dbReference>
<dbReference type="GO" id="GO:0004519">
    <property type="term" value="F:endonuclease activity"/>
    <property type="evidence" value="ECO:0007669"/>
    <property type="project" value="InterPro"/>
</dbReference>
<evidence type="ECO:0000256" key="8">
    <source>
        <dbReference type="SAM" id="MobiDB-lite"/>
    </source>
</evidence>
<feature type="coiled-coil region" evidence="7">
    <location>
        <begin position="463"/>
        <end position="517"/>
    </location>
</feature>